<dbReference type="SUPFAM" id="SSF49384">
    <property type="entry name" value="Carbohydrate-binding domain"/>
    <property type="match status" value="1"/>
</dbReference>
<evidence type="ECO:0000256" key="6">
    <source>
        <dbReference type="ARBA" id="ARBA00023295"/>
    </source>
</evidence>
<sequence length="712" mass="79719">MVKKRLKSLIAVFITTAMMGGFMNLTDGKVMADETNTNFNYGEALQKSLMFYEFERSGKLPQDKRDNWRGDSGLDDGKDVGLDLTGGWYDAGDHVKFNLPASYTLTMLGWSLYQNRDSYEKSGQLKYLTSDMKWCSDFLMKCHPAPDVFYYQVGDSGLDHKWWGPAEVMQMDRPSFKVDDDNPGSAVTAEASAALAATALNFKNDDADYANKCLSHAKDLFNFADKTRSDKGYTAANGYYSSTSFYDDLSWAACWLYMATNDKSYLDKAEAYVDNWSREQQTDIISYKWGMCWDDVHYGAQVLLAELTNKQIYKDSVERNLDYWTVGYDGNKVQYTPKGLAWISSWGPLRYSLATAFLADTYSKWSGCDASKAKAYEDFAKSQVDYALGSSGRSYVVGFGVNPPEHPHHRTAESSWFDDKTVPGYSRHTLYGAMVGGPDQNDKFDDDVANFNQNEPACDYNAGLVATLSSMYGKYGGKPIDNFNAIEKPTNDEFYVEAAVNATGKNFEEIKSKIYNKTGWPARVTDKLSFKYFIDISEFVKQGYKASDIKVTTNYNEGGTASQLIPWDEKNNIYYVNVDFTGTKIYPGGQSAYKKEIQFRMTAPDNATWDNSNDFSYTGVEETPGDTPTLDKNIPVYDAGVKVYGNEPKGNVVVGDINGDGEVNGRDLMELRKYIAGKTTDINKDSADINGDGVINGRDLMELIRKISSVNP</sequence>
<dbReference type="InterPro" id="IPR018221">
    <property type="entry name" value="Glyco_hydro_9_His_AS"/>
</dbReference>
<dbReference type="CAZy" id="GH9">
    <property type="family name" value="Glycoside Hydrolase Family 9"/>
</dbReference>
<dbReference type="InterPro" id="IPR018247">
    <property type="entry name" value="EF_Hand_1_Ca_BS"/>
</dbReference>
<evidence type="ECO:0000256" key="5">
    <source>
        <dbReference type="ARBA" id="ARBA00023277"/>
    </source>
</evidence>
<feature type="active site" evidence="9">
    <location>
        <position position="446"/>
    </location>
</feature>
<evidence type="ECO:0000259" key="12">
    <source>
        <dbReference type="PROSITE" id="PS51766"/>
    </source>
</evidence>
<dbReference type="eggNOG" id="COG4733">
    <property type="taxonomic scope" value="Bacteria"/>
</dbReference>
<feature type="active site" evidence="8">
    <location>
        <position position="408"/>
    </location>
</feature>
<keyword evidence="6 8" id="KW-0326">Glycosidase</keyword>
<dbReference type="GeneID" id="44997423"/>
<evidence type="ECO:0000313" key="13">
    <source>
        <dbReference type="EMBL" id="AAK78889.1"/>
    </source>
</evidence>
<keyword evidence="3 8" id="KW-0378">Hydrolase</keyword>
<accession>Q97KK5</accession>
<dbReference type="Pfam" id="PF00759">
    <property type="entry name" value="Glyco_hydro_9"/>
    <property type="match status" value="1"/>
</dbReference>
<dbReference type="eggNOG" id="COG2730">
    <property type="taxonomic scope" value="Bacteria"/>
</dbReference>
<dbReference type="SUPFAM" id="SSF63446">
    <property type="entry name" value="Type I dockerin domain"/>
    <property type="match status" value="1"/>
</dbReference>
<evidence type="ECO:0000256" key="3">
    <source>
        <dbReference type="ARBA" id="ARBA00022801"/>
    </source>
</evidence>
<dbReference type="GO" id="GO:0030245">
    <property type="term" value="P:cellulose catabolic process"/>
    <property type="evidence" value="ECO:0007669"/>
    <property type="project" value="UniProtKB-KW"/>
</dbReference>
<dbReference type="RefSeq" id="WP_010964231.1">
    <property type="nucleotide sequence ID" value="NC_003030.1"/>
</dbReference>
<protein>
    <recommendedName>
        <fullName evidence="10">Endoglucanase</fullName>
        <ecNumber evidence="10">3.2.1.4</ecNumber>
    </recommendedName>
</protein>
<reference evidence="13 14" key="1">
    <citation type="journal article" date="2001" name="J. Bacteriol.">
        <title>Genome sequence and comparative analysis of the solvent-producing bacterium Clostridium acetobutylicum.</title>
        <authorList>
            <person name="Nolling J."/>
            <person name="Breton G."/>
            <person name="Omelchenko M.V."/>
            <person name="Makarova K.S."/>
            <person name="Zeng Q."/>
            <person name="Gibson R."/>
            <person name="Lee H.M."/>
            <person name="Dubois J."/>
            <person name="Qiu D."/>
            <person name="Hitti J."/>
            <person name="Wolf Y.I."/>
            <person name="Tatusov R.L."/>
            <person name="Sabathe F."/>
            <person name="Doucette-Stamm L."/>
            <person name="Soucaille P."/>
            <person name="Daly M.J."/>
            <person name="Bennett G.N."/>
            <person name="Koonin E.V."/>
            <person name="Smith D.R."/>
        </authorList>
    </citation>
    <scope>NUCLEOTIDE SEQUENCE [LARGE SCALE GENOMIC DNA]</scope>
    <source>
        <strain evidence="14">ATCC 824 / DSM 792 / JCM 1419 / LMG 5710 / VKM B-1787</strain>
    </source>
</reference>
<dbReference type="Pfam" id="PF00942">
    <property type="entry name" value="CBM_3"/>
    <property type="match status" value="1"/>
</dbReference>
<proteinExistence type="inferred from homology"/>
<feature type="domain" description="Dockerin" evidence="12">
    <location>
        <begin position="650"/>
        <end position="712"/>
    </location>
</feature>
<keyword evidence="2" id="KW-0732">Signal</keyword>
<keyword evidence="14" id="KW-1185">Reference proteome</keyword>
<dbReference type="KEGG" id="cac:CA_C0913"/>
<dbReference type="PANTHER" id="PTHR22298">
    <property type="entry name" value="ENDO-1,4-BETA-GLUCANASE"/>
    <property type="match status" value="1"/>
</dbReference>
<dbReference type="InterPro" id="IPR008928">
    <property type="entry name" value="6-hairpin_glycosidase_sf"/>
</dbReference>
<dbReference type="OrthoDB" id="9758662at2"/>
<dbReference type="Gene3D" id="1.10.1330.10">
    <property type="entry name" value="Dockerin domain"/>
    <property type="match status" value="1"/>
</dbReference>
<dbReference type="SMART" id="SM01067">
    <property type="entry name" value="CBM_3"/>
    <property type="match status" value="1"/>
</dbReference>
<evidence type="ECO:0000256" key="2">
    <source>
        <dbReference type="ARBA" id="ARBA00022729"/>
    </source>
</evidence>
<dbReference type="FunFam" id="1.50.10.10:FF:000020">
    <property type="entry name" value="Endoglucanase"/>
    <property type="match status" value="1"/>
</dbReference>
<dbReference type="PROSITE" id="PS00018">
    <property type="entry name" value="EF_HAND_1"/>
    <property type="match status" value="2"/>
</dbReference>
<evidence type="ECO:0000313" key="14">
    <source>
        <dbReference type="Proteomes" id="UP000000814"/>
    </source>
</evidence>
<dbReference type="InterPro" id="IPR036966">
    <property type="entry name" value="CBM3_sf"/>
</dbReference>
<keyword evidence="4 10" id="KW-0136">Cellulose degradation</keyword>
<evidence type="ECO:0000256" key="8">
    <source>
        <dbReference type="PROSITE-ProRule" id="PRU10059"/>
    </source>
</evidence>
<feature type="active site" evidence="9">
    <location>
        <position position="455"/>
    </location>
</feature>
<comment type="similarity">
    <text evidence="8 10">Belongs to the glycosyl hydrolase 9 (cellulase E) family.</text>
</comment>
<dbReference type="Gene3D" id="1.50.10.10">
    <property type="match status" value="1"/>
</dbReference>
<dbReference type="PROSITE" id="PS00592">
    <property type="entry name" value="GH9_2"/>
    <property type="match status" value="1"/>
</dbReference>
<dbReference type="InterPro" id="IPR001956">
    <property type="entry name" value="CBM3"/>
</dbReference>
<gene>
    <name evidence="13" type="ordered locus">CA_C0913</name>
</gene>
<name>Q97KK5_CLOAB</name>
<evidence type="ECO:0000256" key="1">
    <source>
        <dbReference type="ARBA" id="ARBA00000966"/>
    </source>
</evidence>
<dbReference type="HOGENOM" id="CLU_008926_0_2_9"/>
<dbReference type="PROSITE" id="PS51766">
    <property type="entry name" value="DOCKERIN"/>
    <property type="match status" value="1"/>
</dbReference>
<dbReference type="SUPFAM" id="SSF48208">
    <property type="entry name" value="Six-hairpin glycosidases"/>
    <property type="match status" value="1"/>
</dbReference>
<feature type="domain" description="CBM3" evidence="11">
    <location>
        <begin position="489"/>
        <end position="649"/>
    </location>
</feature>
<dbReference type="PATRIC" id="fig|272562.8.peg.1122"/>
<evidence type="ECO:0000256" key="9">
    <source>
        <dbReference type="PROSITE-ProRule" id="PRU10060"/>
    </source>
</evidence>
<dbReference type="GO" id="GO:0008810">
    <property type="term" value="F:cellulase activity"/>
    <property type="evidence" value="ECO:0007669"/>
    <property type="project" value="UniProtKB-EC"/>
</dbReference>
<dbReference type="Pfam" id="PF00404">
    <property type="entry name" value="Dockerin_1"/>
    <property type="match status" value="1"/>
</dbReference>
<dbReference type="PIR" id="F97012">
    <property type="entry name" value="F97012"/>
</dbReference>
<dbReference type="EMBL" id="AE001437">
    <property type="protein sequence ID" value="AAK78889.1"/>
    <property type="molecule type" value="Genomic_DNA"/>
</dbReference>
<dbReference type="InterPro" id="IPR036439">
    <property type="entry name" value="Dockerin_dom_sf"/>
</dbReference>
<dbReference type="PROSITE" id="PS00698">
    <property type="entry name" value="GH9_3"/>
    <property type="match status" value="1"/>
</dbReference>
<dbReference type="EC" id="3.2.1.4" evidence="10"/>
<dbReference type="GO" id="GO:0030248">
    <property type="term" value="F:cellulose binding"/>
    <property type="evidence" value="ECO:0007669"/>
    <property type="project" value="InterPro"/>
</dbReference>
<organism evidence="13 14">
    <name type="scientific">Clostridium acetobutylicum (strain ATCC 824 / DSM 792 / JCM 1419 / IAM 19013 / LMG 5710 / NBRC 13948 / NRRL B-527 / VKM B-1787 / 2291 / W)</name>
    <dbReference type="NCBI Taxonomy" id="272562"/>
    <lineage>
        <taxon>Bacteria</taxon>
        <taxon>Bacillati</taxon>
        <taxon>Bacillota</taxon>
        <taxon>Clostridia</taxon>
        <taxon>Eubacteriales</taxon>
        <taxon>Clostridiaceae</taxon>
        <taxon>Clostridium</taxon>
    </lineage>
</organism>
<dbReference type="InterPro" id="IPR002105">
    <property type="entry name" value="Dockerin_1_rpt"/>
</dbReference>
<dbReference type="STRING" id="272562.CA_C0913"/>
<dbReference type="PROSITE" id="PS51172">
    <property type="entry name" value="CBM3"/>
    <property type="match status" value="1"/>
</dbReference>
<dbReference type="Proteomes" id="UP000000814">
    <property type="component" value="Chromosome"/>
</dbReference>
<dbReference type="InterPro" id="IPR012341">
    <property type="entry name" value="6hp_glycosidase-like_sf"/>
</dbReference>
<dbReference type="InterPro" id="IPR016134">
    <property type="entry name" value="Dockerin_dom"/>
</dbReference>
<dbReference type="CDD" id="cd14256">
    <property type="entry name" value="Dockerin_I"/>
    <property type="match status" value="1"/>
</dbReference>
<dbReference type="InterPro" id="IPR001701">
    <property type="entry name" value="Glyco_hydro_9"/>
</dbReference>
<evidence type="ECO:0000256" key="10">
    <source>
        <dbReference type="RuleBase" id="RU361166"/>
    </source>
</evidence>
<dbReference type="InterPro" id="IPR008965">
    <property type="entry name" value="CBM2/CBM3_carb-bd_dom_sf"/>
</dbReference>
<dbReference type="CAZy" id="CBM3">
    <property type="family name" value="Carbohydrate-Binding Module Family 3"/>
</dbReference>
<evidence type="ECO:0000256" key="4">
    <source>
        <dbReference type="ARBA" id="ARBA00023001"/>
    </source>
</evidence>
<comment type="catalytic activity">
    <reaction evidence="1 10">
        <text>Endohydrolysis of (1-&gt;4)-beta-D-glucosidic linkages in cellulose, lichenin and cereal beta-D-glucans.</text>
        <dbReference type="EC" id="3.2.1.4"/>
    </reaction>
</comment>
<dbReference type="AlphaFoldDB" id="Q97KK5"/>
<keyword evidence="5 8" id="KW-0119">Carbohydrate metabolism</keyword>
<evidence type="ECO:0000259" key="11">
    <source>
        <dbReference type="PROSITE" id="PS51172"/>
    </source>
</evidence>
<dbReference type="InterPro" id="IPR033126">
    <property type="entry name" value="Glyco_hydro_9_Asp/Glu_AS"/>
</dbReference>
<keyword evidence="7 8" id="KW-0624">Polysaccharide degradation</keyword>
<dbReference type="Gene3D" id="2.60.40.710">
    <property type="entry name" value="Endoglucanase-like"/>
    <property type="match status" value="1"/>
</dbReference>
<evidence type="ECO:0000256" key="7">
    <source>
        <dbReference type="ARBA" id="ARBA00023326"/>
    </source>
</evidence>